<dbReference type="InterPro" id="IPR012683">
    <property type="entry name" value="CHP02302_TM"/>
</dbReference>
<evidence type="ECO:0000256" key="2">
    <source>
        <dbReference type="SAM" id="MobiDB-lite"/>
    </source>
</evidence>
<keyword evidence="5" id="KW-1185">Reference proteome</keyword>
<protein>
    <submittedName>
        <fullName evidence="4">Uncharacterized protein (TIGR02302 family)</fullName>
    </submittedName>
</protein>
<evidence type="ECO:0000256" key="3">
    <source>
        <dbReference type="SAM" id="Phobius"/>
    </source>
</evidence>
<feature type="region of interest" description="Disordered" evidence="2">
    <location>
        <begin position="628"/>
        <end position="650"/>
    </location>
</feature>
<feature type="compositionally biased region" description="Low complexity" evidence="2">
    <location>
        <begin position="721"/>
        <end position="734"/>
    </location>
</feature>
<dbReference type="NCBIfam" id="TIGR02302">
    <property type="entry name" value="aProt_lowcomp"/>
    <property type="match status" value="1"/>
</dbReference>
<name>A0A364JYD9_9HYPH</name>
<keyword evidence="3" id="KW-0472">Membrane</keyword>
<feature type="compositionally biased region" description="Polar residues" evidence="2">
    <location>
        <begin position="698"/>
        <end position="707"/>
    </location>
</feature>
<keyword evidence="1" id="KW-0175">Coiled coil</keyword>
<comment type="caution">
    <text evidence="4">The sequence shown here is derived from an EMBL/GenBank/DDBJ whole genome shotgun (WGS) entry which is preliminary data.</text>
</comment>
<feature type="transmembrane region" description="Helical" evidence="3">
    <location>
        <begin position="46"/>
        <end position="69"/>
    </location>
</feature>
<dbReference type="Proteomes" id="UP000249453">
    <property type="component" value="Unassembled WGS sequence"/>
</dbReference>
<keyword evidence="3" id="KW-0812">Transmembrane</keyword>
<accession>A0A364JYD9</accession>
<feature type="transmembrane region" description="Helical" evidence="3">
    <location>
        <begin position="75"/>
        <end position="93"/>
    </location>
</feature>
<sequence>MTHQSQNSKDLRPRKQRILLRLLSGDGAALHRLYQRSFLTLSFERLWPLILPLILLAALFASLSWFGLFGFMPRWLHIAVLILFGLATIAALYRLSLFNKPSDADVTAYIETVNGLLHEPLAVQSAQIATDADDPVALALWQEHQLRMARRLKALQSGLPRPNIPQRDPYGLRAFIALLFVTAFAFSFSPSSGRIADAFHIRPGNTKAIARIDAWVTPPQYTARAPIFLSADRNPTTTDPIIIPQNSTVSVRIIGGNSERLTATDATGHRSDIKPIKIGENDAVPSDQTVVDGSRNFQLELQQDTTLELSGTNIRWSFAIIPDKAPQINFTKEPGRALNGALQLAYEIDDDYGATKAFGEIIPLESDEEDEVLALYDAPELPLALPARGSKTVTFSKDLTEHPWSGGKVALTLVAIDAAGNTGRSETKIITLPERPFSNPLARAVVEQRRILALDATQRTHVLDMLAAVLLRPEETIKNAAHYLGLSTIRSRLRLAKSDEELRQTADYMWQVALGIEDGNLSAAEKRLRQAQETLREALQNGASQEEIEKLSAELREAMQNFLREFAQRQQQNPNTRMPADPNMQVMTDKDLQRMLDQIENLARQGSRDQAEQLLSQLQNMLNNLQMGQQAQPGQQGQGQSQASQMQQQMNKLGDLMRKQQQLMNDTFKLDQQMQQQFGFDPEEFAEDFFHGDDGTSDESQPQNGPSDDTIPPEMAETMRKLQQQQSDLQSELQKLGDDLRAMGIDPNKDFSDAGKSMGSAADALGQNETSQAGDHQANALEALRRGGRDMMQQMQQAMGQGQGWGQRQGRPGGRDPLGRKPGSSGPDFGDDVKIPGEIDIQRAREILDEIRRRLGDALTPQMEKEYLERLLKFD</sequence>
<evidence type="ECO:0000313" key="5">
    <source>
        <dbReference type="Proteomes" id="UP000249453"/>
    </source>
</evidence>
<gene>
    <name evidence="4" type="ORF">C7374_10136</name>
</gene>
<dbReference type="OrthoDB" id="8477685at2"/>
<feature type="compositionally biased region" description="Basic and acidic residues" evidence="2">
    <location>
        <begin position="735"/>
        <end position="753"/>
    </location>
</feature>
<feature type="region of interest" description="Disordered" evidence="2">
    <location>
        <begin position="686"/>
        <end position="838"/>
    </location>
</feature>
<evidence type="ECO:0000256" key="1">
    <source>
        <dbReference type="SAM" id="Coils"/>
    </source>
</evidence>
<evidence type="ECO:0000313" key="4">
    <source>
        <dbReference type="EMBL" id="RAK33713.1"/>
    </source>
</evidence>
<keyword evidence="3" id="KW-1133">Transmembrane helix</keyword>
<organism evidence="4 5">
    <name type="scientific">Falsochrobactrum ovis</name>
    <dbReference type="NCBI Taxonomy" id="1293442"/>
    <lineage>
        <taxon>Bacteria</taxon>
        <taxon>Pseudomonadati</taxon>
        <taxon>Pseudomonadota</taxon>
        <taxon>Alphaproteobacteria</taxon>
        <taxon>Hyphomicrobiales</taxon>
        <taxon>Brucellaceae</taxon>
        <taxon>Falsochrobactrum</taxon>
    </lineage>
</organism>
<dbReference type="RefSeq" id="WP_111573604.1">
    <property type="nucleotide sequence ID" value="NZ_JBHEEY010000012.1"/>
</dbReference>
<dbReference type="Pfam" id="PF13779">
    <property type="entry name" value="DUF4175"/>
    <property type="match status" value="1"/>
</dbReference>
<dbReference type="EMBL" id="QLMK01000001">
    <property type="protein sequence ID" value="RAK33713.1"/>
    <property type="molecule type" value="Genomic_DNA"/>
</dbReference>
<feature type="compositionally biased region" description="Low complexity" evidence="2">
    <location>
        <begin position="790"/>
        <end position="800"/>
    </location>
</feature>
<feature type="coiled-coil region" evidence="1">
    <location>
        <begin position="521"/>
        <end position="565"/>
    </location>
</feature>
<feature type="compositionally biased region" description="Low complexity" evidence="2">
    <location>
        <begin position="628"/>
        <end position="649"/>
    </location>
</feature>
<feature type="transmembrane region" description="Helical" evidence="3">
    <location>
        <begin position="170"/>
        <end position="188"/>
    </location>
</feature>
<dbReference type="AlphaFoldDB" id="A0A364JYD9"/>
<reference evidence="4 5" key="1">
    <citation type="submission" date="2018-06" db="EMBL/GenBank/DDBJ databases">
        <title>Genomic Encyclopedia of Type Strains, Phase IV (KMG-IV): sequencing the most valuable type-strain genomes for metagenomic binning, comparative biology and taxonomic classification.</title>
        <authorList>
            <person name="Goeker M."/>
        </authorList>
    </citation>
    <scope>NUCLEOTIDE SEQUENCE [LARGE SCALE GENOMIC DNA]</scope>
    <source>
        <strain evidence="4 5">DSM 26720</strain>
    </source>
</reference>
<proteinExistence type="predicted"/>